<keyword evidence="3" id="KW-0862">Zinc</keyword>
<dbReference type="EC" id="1.15.1.1" evidence="3"/>
<dbReference type="GO" id="GO:0005507">
    <property type="term" value="F:copper ion binding"/>
    <property type="evidence" value="ECO:0007669"/>
    <property type="project" value="InterPro"/>
</dbReference>
<evidence type="ECO:0000313" key="6">
    <source>
        <dbReference type="Proteomes" id="UP000199516"/>
    </source>
</evidence>
<dbReference type="InterPro" id="IPR024134">
    <property type="entry name" value="SOD_Cu/Zn_/chaperone"/>
</dbReference>
<evidence type="ECO:0000256" key="2">
    <source>
        <dbReference type="ARBA" id="ARBA00024900"/>
    </source>
</evidence>
<comment type="similarity">
    <text evidence="1 3">Belongs to the Cu-Zn superoxide dismutase family.</text>
</comment>
<feature type="domain" description="Superoxide dismutase copper/zinc binding" evidence="4">
    <location>
        <begin position="70"/>
        <end position="215"/>
    </location>
</feature>
<organism evidence="5 6">
    <name type="scientific">Alteribacillus iranensis</name>
    <dbReference type="NCBI Taxonomy" id="930128"/>
    <lineage>
        <taxon>Bacteria</taxon>
        <taxon>Bacillati</taxon>
        <taxon>Bacillota</taxon>
        <taxon>Bacilli</taxon>
        <taxon>Bacillales</taxon>
        <taxon>Bacillaceae</taxon>
        <taxon>Alteribacillus</taxon>
    </lineage>
</organism>
<sequence>MKYNKFLFLSTLIFVIGGCQLNDKDHPPISQTMENSKFSSDEAQEVVAEVRDPADKKSAQAIMHDIDGNVIGTVAFYQKDKSVLVEGLLQSGLTPGFHGFHIHENGMCDPYDPEGPFASAGGHYNPEDTSHPDHAGDMLPLYALEDGSAYLLAALDRFDAKQLAHENRSVIVHANPDNFANIPERYHSENSKQGGPDEETLKAGDAGGRIACGVIKTNVN</sequence>
<comment type="cofactor">
    <cofactor evidence="3">
        <name>Zn(2+)</name>
        <dbReference type="ChEBI" id="CHEBI:29105"/>
    </cofactor>
    <text evidence="3">Binds 1 zinc ion per subunit.</text>
</comment>
<dbReference type="InterPro" id="IPR001424">
    <property type="entry name" value="SOD_Cu_Zn_dom"/>
</dbReference>
<dbReference type="STRING" id="930128.SAMN05192532_11055"/>
<protein>
    <recommendedName>
        <fullName evidence="3">Superoxide dismutase [Cu-Zn]</fullName>
        <ecNumber evidence="3">1.15.1.1</ecNumber>
    </recommendedName>
</protein>
<dbReference type="AlphaFoldDB" id="A0A1I2FDD8"/>
<name>A0A1I2FDD8_9BACI</name>
<gene>
    <name evidence="5" type="ORF">SAMN05192532_11055</name>
</gene>
<comment type="cofactor">
    <cofactor evidence="3">
        <name>Cu cation</name>
        <dbReference type="ChEBI" id="CHEBI:23378"/>
    </cofactor>
    <text evidence="3">Binds 1 copper ion per subunit.</text>
</comment>
<dbReference type="OrthoDB" id="9792957at2"/>
<dbReference type="PROSITE" id="PS00332">
    <property type="entry name" value="SOD_CU_ZN_2"/>
    <property type="match status" value="1"/>
</dbReference>
<evidence type="ECO:0000313" key="5">
    <source>
        <dbReference type="EMBL" id="SFF02580.1"/>
    </source>
</evidence>
<dbReference type="PANTHER" id="PTHR10003">
    <property type="entry name" value="SUPEROXIDE DISMUTASE CU-ZN -RELATED"/>
    <property type="match status" value="1"/>
</dbReference>
<comment type="catalytic activity">
    <reaction evidence="3">
        <text>2 superoxide + 2 H(+) = H2O2 + O2</text>
        <dbReference type="Rhea" id="RHEA:20696"/>
        <dbReference type="ChEBI" id="CHEBI:15378"/>
        <dbReference type="ChEBI" id="CHEBI:15379"/>
        <dbReference type="ChEBI" id="CHEBI:16240"/>
        <dbReference type="ChEBI" id="CHEBI:18421"/>
        <dbReference type="EC" id="1.15.1.1"/>
    </reaction>
</comment>
<accession>A0A1I2FDD8</accession>
<dbReference type="InterPro" id="IPR018152">
    <property type="entry name" value="SOD_Cu/Zn_BS"/>
</dbReference>
<evidence type="ECO:0000256" key="3">
    <source>
        <dbReference type="RuleBase" id="RU000393"/>
    </source>
</evidence>
<evidence type="ECO:0000256" key="1">
    <source>
        <dbReference type="ARBA" id="ARBA00010457"/>
    </source>
</evidence>
<dbReference type="SUPFAM" id="SSF49329">
    <property type="entry name" value="Cu,Zn superoxide dismutase-like"/>
    <property type="match status" value="1"/>
</dbReference>
<dbReference type="EMBL" id="FONT01000010">
    <property type="protein sequence ID" value="SFF02580.1"/>
    <property type="molecule type" value="Genomic_DNA"/>
</dbReference>
<keyword evidence="6" id="KW-1185">Reference proteome</keyword>
<dbReference type="Proteomes" id="UP000199516">
    <property type="component" value="Unassembled WGS sequence"/>
</dbReference>
<dbReference type="PROSITE" id="PS51257">
    <property type="entry name" value="PROKAR_LIPOPROTEIN"/>
    <property type="match status" value="1"/>
</dbReference>
<keyword evidence="3" id="KW-0560">Oxidoreductase</keyword>
<evidence type="ECO:0000259" key="4">
    <source>
        <dbReference type="Pfam" id="PF00080"/>
    </source>
</evidence>
<keyword evidence="3" id="KW-0479">Metal-binding</keyword>
<dbReference type="Pfam" id="PF00080">
    <property type="entry name" value="Sod_Cu"/>
    <property type="match status" value="1"/>
</dbReference>
<comment type="function">
    <text evidence="2">Destroys radicals which are normally produced within the cells and which are toxic to biological systems. May play a role in favoring mycobacterial survival in phagocytes.</text>
</comment>
<keyword evidence="3" id="KW-0186">Copper</keyword>
<proteinExistence type="inferred from homology"/>
<dbReference type="InterPro" id="IPR036423">
    <property type="entry name" value="SOD-like_Cu/Zn_dom_sf"/>
</dbReference>
<dbReference type="CDD" id="cd00305">
    <property type="entry name" value="Cu-Zn_Superoxide_Dismutase"/>
    <property type="match status" value="1"/>
</dbReference>
<dbReference type="RefSeq" id="WP_091663938.1">
    <property type="nucleotide sequence ID" value="NZ_FONT01000010.1"/>
</dbReference>
<dbReference type="Gene3D" id="2.60.40.200">
    <property type="entry name" value="Superoxide dismutase, copper/zinc binding domain"/>
    <property type="match status" value="1"/>
</dbReference>
<dbReference type="GO" id="GO:0004784">
    <property type="term" value="F:superoxide dismutase activity"/>
    <property type="evidence" value="ECO:0007669"/>
    <property type="project" value="UniProtKB-EC"/>
</dbReference>
<reference evidence="5 6" key="1">
    <citation type="submission" date="2016-10" db="EMBL/GenBank/DDBJ databases">
        <authorList>
            <person name="de Groot N.N."/>
        </authorList>
    </citation>
    <scope>NUCLEOTIDE SEQUENCE [LARGE SCALE GENOMIC DNA]</scope>
    <source>
        <strain evidence="5 6">DSM 23995</strain>
    </source>
</reference>